<evidence type="ECO:0000259" key="5">
    <source>
        <dbReference type="PROSITE" id="PS50158"/>
    </source>
</evidence>
<keyword evidence="2" id="KW-0479">Metal-binding</keyword>
<keyword evidence="2" id="KW-0862">Zinc</keyword>
<keyword evidence="3" id="KW-0597">Phosphoprotein</keyword>
<reference evidence="7 8" key="1">
    <citation type="submission" date="2014-02" db="EMBL/GenBank/DDBJ databases">
        <title>Transposable element dynamics among asymbiotic and ectomycorrhizal Amanita fungi.</title>
        <authorList>
            <consortium name="DOE Joint Genome Institute"/>
            <person name="Hess J."/>
            <person name="Skrede I."/>
            <person name="Wolfe B."/>
            <person name="LaButti K."/>
            <person name="Ohm R.A."/>
            <person name="Grigoriev I.V."/>
            <person name="Pringle A."/>
        </authorList>
    </citation>
    <scope>NUCLEOTIDE SEQUENCE [LARGE SCALE GENOMIC DNA]</scope>
    <source>
        <strain evidence="7 8">SKay4041</strain>
    </source>
</reference>
<accession>A0A2A9N6Y3</accession>
<proteinExistence type="predicted"/>
<dbReference type="PROSITE" id="PS50894">
    <property type="entry name" value="HPT"/>
    <property type="match status" value="1"/>
</dbReference>
<keyword evidence="1" id="KW-0507">mRNA processing</keyword>
<dbReference type="Pfam" id="PF00098">
    <property type="entry name" value="zf-CCHC"/>
    <property type="match status" value="1"/>
</dbReference>
<dbReference type="SMART" id="SM00343">
    <property type="entry name" value="ZnF_C2HC"/>
    <property type="match status" value="1"/>
</dbReference>
<gene>
    <name evidence="7" type="ORF">AMATHDRAFT_8897</name>
</gene>
<evidence type="ECO:0008006" key="9">
    <source>
        <dbReference type="Google" id="ProtNLM"/>
    </source>
</evidence>
<feature type="domain" description="CCHC-type" evidence="5">
    <location>
        <begin position="287"/>
        <end position="303"/>
    </location>
</feature>
<sequence length="360" mass="40482">MVGGGTGGTSKPGWTLEQAFTQIQQLLSAVNMLQQAIAQQDQTIAQLQAQNTVTPLGQNQIVCGPKMVMPPLYDRSMTTCEVFINACRLYISAKPHEFTSLQTKITWVLGFMQTGMAQLFRDHFMVYMTTPEYRAQYLELTHADPIELLYQDIYKAFGDLNKQATAIQEITTIKQGQKTSEEHVQAFKQCYMCSGYGETAKLPNTLERWCDLAVRLDRQWRQVVVEKKIFASRSGKGEQGTNNANWQPQMANPQCQNARPPVFLAAQTGFTHNPNVMDIDRNQSQKRCFNCGQTGHFAQVCPQPRQQRTRLVEMWNGSAEADREELRRIMGVSDVGVAQVEDSVHAMAGSSSQVGFQSHQ</sequence>
<evidence type="ECO:0000313" key="8">
    <source>
        <dbReference type="Proteomes" id="UP000242287"/>
    </source>
</evidence>
<dbReference type="InterPro" id="IPR036875">
    <property type="entry name" value="Znf_CCHC_sf"/>
</dbReference>
<keyword evidence="2" id="KW-0863">Zinc-finger</keyword>
<dbReference type="InterPro" id="IPR008207">
    <property type="entry name" value="Sig_transdc_His_kin_Hpt_dom"/>
</dbReference>
<keyword evidence="4" id="KW-0175">Coiled coil</keyword>
<dbReference type="GO" id="GO:0008270">
    <property type="term" value="F:zinc ion binding"/>
    <property type="evidence" value="ECO:0007669"/>
    <property type="project" value="UniProtKB-KW"/>
</dbReference>
<dbReference type="SUPFAM" id="SSF57756">
    <property type="entry name" value="Retrovirus zinc finger-like domains"/>
    <property type="match status" value="1"/>
</dbReference>
<dbReference type="EMBL" id="KZ302325">
    <property type="protein sequence ID" value="PFH45629.1"/>
    <property type="molecule type" value="Genomic_DNA"/>
</dbReference>
<feature type="domain" description="HPt" evidence="6">
    <location>
        <begin position="304"/>
        <end position="360"/>
    </location>
</feature>
<dbReference type="GO" id="GO:0006397">
    <property type="term" value="P:mRNA processing"/>
    <property type="evidence" value="ECO:0007669"/>
    <property type="project" value="UniProtKB-KW"/>
</dbReference>
<evidence type="ECO:0000313" key="7">
    <source>
        <dbReference type="EMBL" id="PFH45629.1"/>
    </source>
</evidence>
<protein>
    <recommendedName>
        <fullName evidence="9">CCHC-type domain-containing protein</fullName>
    </recommendedName>
</protein>
<evidence type="ECO:0000256" key="1">
    <source>
        <dbReference type="ARBA" id="ARBA00022664"/>
    </source>
</evidence>
<dbReference type="GO" id="GO:0000160">
    <property type="term" value="P:phosphorelay signal transduction system"/>
    <property type="evidence" value="ECO:0007669"/>
    <property type="project" value="InterPro"/>
</dbReference>
<dbReference type="PROSITE" id="PS50158">
    <property type="entry name" value="ZF_CCHC"/>
    <property type="match status" value="1"/>
</dbReference>
<evidence type="ECO:0000256" key="2">
    <source>
        <dbReference type="PROSITE-ProRule" id="PRU00047"/>
    </source>
</evidence>
<evidence type="ECO:0000259" key="6">
    <source>
        <dbReference type="PROSITE" id="PS50894"/>
    </source>
</evidence>
<dbReference type="Proteomes" id="UP000242287">
    <property type="component" value="Unassembled WGS sequence"/>
</dbReference>
<name>A0A2A9N6Y3_9AGAR</name>
<keyword evidence="8" id="KW-1185">Reference proteome</keyword>
<feature type="coiled-coil region" evidence="4">
    <location>
        <begin position="16"/>
        <end position="50"/>
    </location>
</feature>
<evidence type="ECO:0000256" key="3">
    <source>
        <dbReference type="PROSITE-ProRule" id="PRU00110"/>
    </source>
</evidence>
<dbReference type="OrthoDB" id="8026949at2759"/>
<evidence type="ECO:0000256" key="4">
    <source>
        <dbReference type="SAM" id="Coils"/>
    </source>
</evidence>
<dbReference type="AlphaFoldDB" id="A0A2A9N6Y3"/>
<dbReference type="GO" id="GO:0003676">
    <property type="term" value="F:nucleic acid binding"/>
    <property type="evidence" value="ECO:0007669"/>
    <property type="project" value="InterPro"/>
</dbReference>
<dbReference type="Gene3D" id="4.10.60.10">
    <property type="entry name" value="Zinc finger, CCHC-type"/>
    <property type="match status" value="1"/>
</dbReference>
<feature type="modified residue" description="Phosphohistidine" evidence="3">
    <location>
        <position position="345"/>
    </location>
</feature>
<organism evidence="7 8">
    <name type="scientific">Amanita thiersii Skay4041</name>
    <dbReference type="NCBI Taxonomy" id="703135"/>
    <lineage>
        <taxon>Eukaryota</taxon>
        <taxon>Fungi</taxon>
        <taxon>Dikarya</taxon>
        <taxon>Basidiomycota</taxon>
        <taxon>Agaricomycotina</taxon>
        <taxon>Agaricomycetes</taxon>
        <taxon>Agaricomycetidae</taxon>
        <taxon>Agaricales</taxon>
        <taxon>Pluteineae</taxon>
        <taxon>Amanitaceae</taxon>
        <taxon>Amanita</taxon>
    </lineage>
</organism>
<dbReference type="InterPro" id="IPR001878">
    <property type="entry name" value="Znf_CCHC"/>
</dbReference>